<evidence type="ECO:0000256" key="3">
    <source>
        <dbReference type="SAM" id="SignalP"/>
    </source>
</evidence>
<dbReference type="InterPro" id="IPR025287">
    <property type="entry name" value="WAK_GUB"/>
</dbReference>
<dbReference type="GO" id="GO:0016020">
    <property type="term" value="C:membrane"/>
    <property type="evidence" value="ECO:0007669"/>
    <property type="project" value="UniProtKB-SubCell"/>
</dbReference>
<sequence length="348" mass="39028">MSPFHILFVLPWLCIAVLASDPPPSCERNCSGIEIPYPFGLELACALPGFNLTCNTTEGKLYAGNVELLNISLLEGWVRMRMPISNYCYNDTLHSMDENYIGWGLDLRDTPYRLSNVGNMFTVIGCRTLAYIDNLDTAGNLTTTGCVATCWQGNYSSLNDGDCFGIGCCQMNIPKGLQYYQISFDPRFNTTEIYNFSPCSYAALVESSRFKFSKNYSTSSAFNDYYGGQAPLRVDWAIGNKTCEEARHQANYSCISTYSDCFNSLNGPGYICNCSKGFYGNPYLKSDDPDSCQGYNNYFWMTVVCEDILNIFGSVLLDCENCSVKLDDEKLNFDKVVKSFVDCWKLES</sequence>
<feature type="domain" description="Wall-associated receptor kinase galacturonan-binding" evidence="4">
    <location>
        <begin position="26"/>
        <end position="76"/>
    </location>
</feature>
<protein>
    <submittedName>
        <fullName evidence="5">OSJNBb0076A22.14 protein</fullName>
    </submittedName>
</protein>
<comment type="subcellular location">
    <subcellularLocation>
        <location evidence="1">Membrane</location>
        <topology evidence="1">Single-pass membrane protein</topology>
    </subcellularLocation>
</comment>
<accession>Q7XV71</accession>
<organism evidence="5 6">
    <name type="scientific">Oryza sativa subsp. japonica</name>
    <name type="common">Rice</name>
    <dbReference type="NCBI Taxonomy" id="39947"/>
    <lineage>
        <taxon>Eukaryota</taxon>
        <taxon>Viridiplantae</taxon>
        <taxon>Streptophyta</taxon>
        <taxon>Embryophyta</taxon>
        <taxon>Tracheophyta</taxon>
        <taxon>Spermatophyta</taxon>
        <taxon>Magnoliopsida</taxon>
        <taxon>Liliopsida</taxon>
        <taxon>Poales</taxon>
        <taxon>Poaceae</taxon>
        <taxon>BOP clade</taxon>
        <taxon>Oryzoideae</taxon>
        <taxon>Oryzeae</taxon>
        <taxon>Oryzinae</taxon>
        <taxon>Oryza</taxon>
        <taxon>Oryza sativa</taxon>
    </lineage>
</organism>
<dbReference type="Pfam" id="PF13947">
    <property type="entry name" value="GUB_WAK_bind"/>
    <property type="match status" value="1"/>
</dbReference>
<evidence type="ECO:0000259" key="4">
    <source>
        <dbReference type="Pfam" id="PF13947"/>
    </source>
</evidence>
<dbReference type="GO" id="GO:0030247">
    <property type="term" value="F:polysaccharide binding"/>
    <property type="evidence" value="ECO:0007669"/>
    <property type="project" value="InterPro"/>
</dbReference>
<keyword evidence="2 3" id="KW-0732">Signal</keyword>
<dbReference type="Proteomes" id="UP000000763">
    <property type="component" value="Chromosome 4"/>
</dbReference>
<evidence type="ECO:0000313" key="6">
    <source>
        <dbReference type="Proteomes" id="UP000000763"/>
    </source>
</evidence>
<dbReference type="EMBL" id="AL663016">
    <property type="protein sequence ID" value="CAD40803.3"/>
    <property type="molecule type" value="Genomic_DNA"/>
</dbReference>
<feature type="signal peptide" evidence="3">
    <location>
        <begin position="1"/>
        <end position="19"/>
    </location>
</feature>
<gene>
    <name evidence="5" type="primary">OSJNBb0076A22.14</name>
</gene>
<name>Q7XV71_ORYSJ</name>
<evidence type="ECO:0000256" key="2">
    <source>
        <dbReference type="ARBA" id="ARBA00022729"/>
    </source>
</evidence>
<evidence type="ECO:0000256" key="1">
    <source>
        <dbReference type="ARBA" id="ARBA00004167"/>
    </source>
</evidence>
<feature type="chain" id="PRO_5004295674" evidence="3">
    <location>
        <begin position="20"/>
        <end position="348"/>
    </location>
</feature>
<dbReference type="PANTHER" id="PTHR33491">
    <property type="entry name" value="OSJNBA0016N04.9 PROTEIN"/>
    <property type="match status" value="1"/>
</dbReference>
<reference evidence="6" key="1">
    <citation type="journal article" date="2005" name="Nature">
        <title>The map-based sequence of the rice genome.</title>
        <authorList>
            <consortium name="International rice genome sequencing project (IRGSP)"/>
            <person name="Matsumoto T."/>
            <person name="Wu J."/>
            <person name="Kanamori H."/>
            <person name="Katayose Y."/>
            <person name="Fujisawa M."/>
            <person name="Namiki N."/>
            <person name="Mizuno H."/>
            <person name="Yamamoto K."/>
            <person name="Antonio B.A."/>
            <person name="Baba T."/>
            <person name="Sakata K."/>
            <person name="Nagamura Y."/>
            <person name="Aoki H."/>
            <person name="Arikawa K."/>
            <person name="Arita K."/>
            <person name="Bito T."/>
            <person name="Chiden Y."/>
            <person name="Fujitsuka N."/>
            <person name="Fukunaka R."/>
            <person name="Hamada M."/>
            <person name="Harada C."/>
            <person name="Hayashi A."/>
            <person name="Hijishita S."/>
            <person name="Honda M."/>
            <person name="Hosokawa S."/>
            <person name="Ichikawa Y."/>
            <person name="Idonuma A."/>
            <person name="Iijima M."/>
            <person name="Ikeda M."/>
            <person name="Ikeno M."/>
            <person name="Ito K."/>
            <person name="Ito S."/>
            <person name="Ito T."/>
            <person name="Ito Y."/>
            <person name="Ito Y."/>
            <person name="Iwabuchi A."/>
            <person name="Kamiya K."/>
            <person name="Karasawa W."/>
            <person name="Kurita K."/>
            <person name="Katagiri S."/>
            <person name="Kikuta A."/>
            <person name="Kobayashi H."/>
            <person name="Kobayashi N."/>
            <person name="Machita K."/>
            <person name="Maehara T."/>
            <person name="Masukawa M."/>
            <person name="Mizubayashi T."/>
            <person name="Mukai Y."/>
            <person name="Nagasaki H."/>
            <person name="Nagata Y."/>
            <person name="Naito S."/>
            <person name="Nakashima M."/>
            <person name="Nakama Y."/>
            <person name="Nakamichi Y."/>
            <person name="Nakamura M."/>
            <person name="Meguro A."/>
            <person name="Negishi M."/>
            <person name="Ohta I."/>
            <person name="Ohta T."/>
            <person name="Okamoto M."/>
            <person name="Ono N."/>
            <person name="Saji S."/>
            <person name="Sakaguchi M."/>
            <person name="Sakai K."/>
            <person name="Shibata M."/>
            <person name="Shimokawa T."/>
            <person name="Song J."/>
            <person name="Takazaki Y."/>
            <person name="Terasawa K."/>
            <person name="Tsugane M."/>
            <person name="Tsuji K."/>
            <person name="Ueda S."/>
            <person name="Waki K."/>
            <person name="Yamagata H."/>
            <person name="Yamamoto M."/>
            <person name="Yamamoto S."/>
            <person name="Yamane H."/>
            <person name="Yoshiki S."/>
            <person name="Yoshihara R."/>
            <person name="Yukawa K."/>
            <person name="Zhong H."/>
            <person name="Yano M."/>
            <person name="Yuan Q."/>
            <person name="Ouyang S."/>
            <person name="Liu J."/>
            <person name="Jones K.M."/>
            <person name="Gansberger K."/>
            <person name="Moffat K."/>
            <person name="Hill J."/>
            <person name="Bera J."/>
            <person name="Fadrosh D."/>
            <person name="Jin S."/>
            <person name="Johri S."/>
            <person name="Kim M."/>
            <person name="Overton L."/>
            <person name="Reardon M."/>
            <person name="Tsitrin T."/>
            <person name="Vuong H."/>
            <person name="Weaver B."/>
            <person name="Ciecko A."/>
            <person name="Tallon L."/>
            <person name="Jackson J."/>
            <person name="Pai G."/>
            <person name="Aken S.V."/>
            <person name="Utterback T."/>
            <person name="Reidmuller S."/>
            <person name="Feldblyum T."/>
            <person name="Hsiao J."/>
            <person name="Zismann V."/>
            <person name="Iobst S."/>
            <person name="de Vazeille A.R."/>
            <person name="Buell C.R."/>
            <person name="Ying K."/>
            <person name="Li Y."/>
            <person name="Lu T."/>
            <person name="Huang Y."/>
            <person name="Zhao Q."/>
            <person name="Feng Q."/>
            <person name="Zhang L."/>
            <person name="Zhu J."/>
            <person name="Weng Q."/>
            <person name="Mu J."/>
            <person name="Lu Y."/>
            <person name="Fan D."/>
            <person name="Liu Y."/>
            <person name="Guan J."/>
            <person name="Zhang Y."/>
            <person name="Yu S."/>
            <person name="Liu X."/>
            <person name="Zhang Y."/>
            <person name="Hong G."/>
            <person name="Han B."/>
            <person name="Choisne N."/>
            <person name="Demange N."/>
            <person name="Orjeda G."/>
            <person name="Samain S."/>
            <person name="Cattolico L."/>
            <person name="Pelletier E."/>
            <person name="Couloux A."/>
            <person name="Segurens B."/>
            <person name="Wincker P."/>
            <person name="D'Hont A."/>
            <person name="Scarpelli C."/>
            <person name="Weissenbach J."/>
            <person name="Salanoubat M."/>
            <person name="Quetier F."/>
            <person name="Yu Y."/>
            <person name="Kim H.R."/>
            <person name="Rambo T."/>
            <person name="Currie J."/>
            <person name="Collura K."/>
            <person name="Luo M."/>
            <person name="Yang T."/>
            <person name="Ammiraju J.S.S."/>
            <person name="Engler F."/>
            <person name="Soderlund C."/>
            <person name="Wing R.A."/>
            <person name="Palmer L.E."/>
            <person name="de la Bastide M."/>
            <person name="Spiegel L."/>
            <person name="Nascimento L."/>
            <person name="Zutavern T."/>
            <person name="O'Shaughnessy A."/>
            <person name="Dike S."/>
            <person name="Dedhia N."/>
            <person name="Preston R."/>
            <person name="Balija V."/>
            <person name="McCombie W.R."/>
            <person name="Chow T."/>
            <person name="Chen H."/>
            <person name="Chung M."/>
            <person name="Chen C."/>
            <person name="Shaw J."/>
            <person name="Wu H."/>
            <person name="Hsiao K."/>
            <person name="Chao Y."/>
            <person name="Chu M."/>
            <person name="Cheng C."/>
            <person name="Hour A."/>
            <person name="Lee P."/>
            <person name="Lin S."/>
            <person name="Lin Y."/>
            <person name="Liou J."/>
            <person name="Liu S."/>
            <person name="Hsing Y."/>
            <person name="Raghuvanshi S."/>
            <person name="Mohanty A."/>
            <person name="Bharti A.K."/>
            <person name="Gaur A."/>
            <person name="Gupta V."/>
            <person name="Kumar D."/>
            <person name="Ravi V."/>
            <person name="Vij S."/>
            <person name="Kapur A."/>
            <person name="Khurana P."/>
            <person name="Khurana P."/>
            <person name="Khurana J.P."/>
            <person name="Tyagi A.K."/>
            <person name="Gaikwad K."/>
            <person name="Singh A."/>
            <person name="Dalal V."/>
            <person name="Srivastava S."/>
            <person name="Dixit A."/>
            <person name="Pal A.K."/>
            <person name="Ghazi I.A."/>
            <person name="Yadav M."/>
            <person name="Pandit A."/>
            <person name="Bhargava A."/>
            <person name="Sureshbabu K."/>
            <person name="Batra K."/>
            <person name="Sharma T.R."/>
            <person name="Mohapatra T."/>
            <person name="Singh N.K."/>
            <person name="Messing J."/>
            <person name="Nelson A.B."/>
            <person name="Fuks G."/>
            <person name="Kavchok S."/>
            <person name="Keizer G."/>
            <person name="Linton E."/>
            <person name="Llaca V."/>
            <person name="Song R."/>
            <person name="Tanyolac B."/>
            <person name="Young S."/>
            <person name="Ho-Il K."/>
            <person name="Hahn J.H."/>
            <person name="Sangsakoo G."/>
            <person name="Vanavichit A."/>
            <person name="de Mattos Luiz.A.T."/>
            <person name="Zimmer P.D."/>
            <person name="Malone G."/>
            <person name="Dellagostin O."/>
            <person name="de Oliveira A.C."/>
            <person name="Bevan M."/>
            <person name="Bancroft I."/>
            <person name="Minx P."/>
            <person name="Cordum H."/>
            <person name="Wilson R."/>
            <person name="Cheng Z."/>
            <person name="Jin W."/>
            <person name="Jiang J."/>
            <person name="Leong S.A."/>
            <person name="Iwama H."/>
            <person name="Gojobori T."/>
            <person name="Itoh T."/>
            <person name="Niimura Y."/>
            <person name="Fujii Y."/>
            <person name="Habara T."/>
            <person name="Sakai H."/>
            <person name="Sato Y."/>
            <person name="Wilson G."/>
            <person name="Kumar K."/>
            <person name="McCouch S."/>
            <person name="Juretic N."/>
            <person name="Hoen D."/>
            <person name="Wright S."/>
            <person name="Bruskiewich R."/>
            <person name="Bureau T."/>
            <person name="Miyao A."/>
            <person name="Hirochika H."/>
            <person name="Nishikawa T."/>
            <person name="Kadowaki K."/>
            <person name="Sugiura M."/>
            <person name="Burr B."/>
            <person name="Sasaki T."/>
        </authorList>
    </citation>
    <scope>NUCLEOTIDE SEQUENCE [LARGE SCALE GENOMIC DNA]</scope>
    <source>
        <strain evidence="6">cv. Nipponbare</strain>
    </source>
</reference>
<reference evidence="6" key="2">
    <citation type="journal article" date="2008" name="Nucleic Acids Res.">
        <title>The rice annotation project database (RAP-DB): 2008 update.</title>
        <authorList>
            <consortium name="The rice annotation project (RAP)"/>
        </authorList>
    </citation>
    <scope>GENOME REANNOTATION</scope>
    <source>
        <strain evidence="6">cv. Nipponbare</strain>
    </source>
</reference>
<dbReference type="AlphaFoldDB" id="Q7XV71"/>
<proteinExistence type="predicted"/>
<evidence type="ECO:0000313" key="5">
    <source>
        <dbReference type="EMBL" id="CAD40803.3"/>
    </source>
</evidence>